<evidence type="ECO:0000313" key="3">
    <source>
        <dbReference type="EMBL" id="CAD1835993.1"/>
    </source>
</evidence>
<dbReference type="PANTHER" id="PTHR47459">
    <property type="entry name" value="KINESIN LIGHT CHAIN-RELATED"/>
    <property type="match status" value="1"/>
</dbReference>
<gene>
    <name evidence="3" type="ORF">CB5_LOCUS19204</name>
</gene>
<dbReference type="PANTHER" id="PTHR47459:SF3">
    <property type="entry name" value="OS03G0149400 PROTEIN"/>
    <property type="match status" value="1"/>
</dbReference>
<evidence type="ECO:0000256" key="1">
    <source>
        <dbReference type="SAM" id="MobiDB-lite"/>
    </source>
</evidence>
<sequence>MLGFGAIVWDYRVLGHGRCSLVLSISVVVLVTFPVSISLLSLLTSSPSPEPSSSRPETYSSPISSPPTSLSIPHLPPPLPSPLPPLSPSPSPPPRVPNPPMASPAAPSFDSASTTEELLVAFKAMESSVESGGGGGGGGGDERKLGVACLKLAERMSGEGSGNFEKGLAFALRALKIFEKSDGGWSLPVAEALCVVGSISCKMKRFDESLESLNTAVEILGALERGDTNVCIAAHDQLARTKTALGRRWEALVDQRRSFELKVAILEPNCRELGCAYKDTAEAYTVVLEFKEALPLCLKALEIHKQQFGLDSAEVAKVRQLLGVIYIGLGENEEALRQSELSRRIFGGLELVDELIQAEIDAANILILLGRLDEATSALKMAIQKAEKESEARAFVLVTMAKALCCEEKFGEARRCVEIACGILDKKETSCPSKVVEAYAEVSMLYETMSEFETSLSMMKRTLAMLEKLPEMQHMEGSISARIGWLLLFTKRVPQAVPYLESVIEKLKNSFGPKHFGLGFAYKHLGQAYLEMNQLQLAVKFLSLAKDIIEISFGTQHEDSIDTNQCLANAYGIMGSYAIAMDFQQQVVDGWEAQGPSAADEVREAHRLLEQLKKRLRDLVLQYFRPILFHCRLLESDTIPANLSQLKLVPQSLDVADGVAANLDASSSTAVTVLTWALKLFVVYVI</sequence>
<dbReference type="InterPro" id="IPR011990">
    <property type="entry name" value="TPR-like_helical_dom_sf"/>
</dbReference>
<proteinExistence type="predicted"/>
<keyword evidence="2" id="KW-0812">Transmembrane</keyword>
<keyword evidence="2" id="KW-0472">Membrane</keyword>
<feature type="region of interest" description="Disordered" evidence="1">
    <location>
        <begin position="44"/>
        <end position="109"/>
    </location>
</feature>
<dbReference type="AlphaFoldDB" id="A0A6V7PZ20"/>
<accession>A0A6V7PZ20</accession>
<name>A0A6V7PZ20_ANACO</name>
<protein>
    <submittedName>
        <fullName evidence="3">Uncharacterized protein</fullName>
    </submittedName>
</protein>
<organism evidence="3">
    <name type="scientific">Ananas comosus var. bracteatus</name>
    <name type="common">red pineapple</name>
    <dbReference type="NCBI Taxonomy" id="296719"/>
    <lineage>
        <taxon>Eukaryota</taxon>
        <taxon>Viridiplantae</taxon>
        <taxon>Streptophyta</taxon>
        <taxon>Embryophyta</taxon>
        <taxon>Tracheophyta</taxon>
        <taxon>Spermatophyta</taxon>
        <taxon>Magnoliopsida</taxon>
        <taxon>Liliopsida</taxon>
        <taxon>Poales</taxon>
        <taxon>Bromeliaceae</taxon>
        <taxon>Bromelioideae</taxon>
        <taxon>Ananas</taxon>
    </lineage>
</organism>
<feature type="compositionally biased region" description="Pro residues" evidence="1">
    <location>
        <begin position="74"/>
        <end position="102"/>
    </location>
</feature>
<dbReference type="SMART" id="SM00028">
    <property type="entry name" value="TPR"/>
    <property type="match status" value="7"/>
</dbReference>
<feature type="compositionally biased region" description="Low complexity" evidence="1">
    <location>
        <begin position="44"/>
        <end position="73"/>
    </location>
</feature>
<keyword evidence="2" id="KW-1133">Transmembrane helix</keyword>
<dbReference type="Pfam" id="PF13424">
    <property type="entry name" value="TPR_12"/>
    <property type="match status" value="1"/>
</dbReference>
<dbReference type="InterPro" id="IPR019734">
    <property type="entry name" value="TPR_rpt"/>
</dbReference>
<feature type="transmembrane region" description="Helical" evidence="2">
    <location>
        <begin position="21"/>
        <end position="43"/>
    </location>
</feature>
<reference evidence="3" key="1">
    <citation type="submission" date="2020-07" db="EMBL/GenBank/DDBJ databases">
        <authorList>
            <person name="Lin J."/>
        </authorList>
    </citation>
    <scope>NUCLEOTIDE SEQUENCE</scope>
</reference>
<dbReference type="Gene3D" id="1.25.40.10">
    <property type="entry name" value="Tetratricopeptide repeat domain"/>
    <property type="match status" value="3"/>
</dbReference>
<evidence type="ECO:0000256" key="2">
    <source>
        <dbReference type="SAM" id="Phobius"/>
    </source>
</evidence>
<dbReference type="EMBL" id="LR862153">
    <property type="protein sequence ID" value="CAD1835993.1"/>
    <property type="molecule type" value="Genomic_DNA"/>
</dbReference>
<dbReference type="SUPFAM" id="SSF48452">
    <property type="entry name" value="TPR-like"/>
    <property type="match status" value="3"/>
</dbReference>